<evidence type="ECO:0000256" key="1">
    <source>
        <dbReference type="SAM" id="SignalP"/>
    </source>
</evidence>
<keyword evidence="1" id="KW-0732">Signal</keyword>
<organism evidence="2 3">
    <name type="scientific">Actinoplanes campanulatus</name>
    <dbReference type="NCBI Taxonomy" id="113559"/>
    <lineage>
        <taxon>Bacteria</taxon>
        <taxon>Bacillati</taxon>
        <taxon>Actinomycetota</taxon>
        <taxon>Actinomycetes</taxon>
        <taxon>Micromonosporales</taxon>
        <taxon>Micromonosporaceae</taxon>
        <taxon>Actinoplanes</taxon>
    </lineage>
</organism>
<evidence type="ECO:0000313" key="2">
    <source>
        <dbReference type="EMBL" id="MBB3098196.1"/>
    </source>
</evidence>
<proteinExistence type="predicted"/>
<dbReference type="RefSeq" id="WP_183224049.1">
    <property type="nucleotide sequence ID" value="NZ_BMPW01000016.1"/>
</dbReference>
<gene>
    <name evidence="2" type="ORF">FHR83_005891</name>
</gene>
<comment type="caution">
    <text evidence="2">The sequence shown here is derived from an EMBL/GenBank/DDBJ whole genome shotgun (WGS) entry which is preliminary data.</text>
</comment>
<reference evidence="2 3" key="1">
    <citation type="submission" date="2020-08" db="EMBL/GenBank/DDBJ databases">
        <title>Genomic Encyclopedia of Type Strains, Phase III (KMG-III): the genomes of soil and plant-associated and newly described type strains.</title>
        <authorList>
            <person name="Whitman W."/>
        </authorList>
    </citation>
    <scope>NUCLEOTIDE SEQUENCE [LARGE SCALE GENOMIC DNA]</scope>
    <source>
        <strain evidence="2 3">CECT 3287</strain>
    </source>
</reference>
<dbReference type="Proteomes" id="UP000590749">
    <property type="component" value="Unassembled WGS sequence"/>
</dbReference>
<accession>A0A7W5ALA3</accession>
<dbReference type="EMBL" id="JACHXF010000014">
    <property type="protein sequence ID" value="MBB3098196.1"/>
    <property type="molecule type" value="Genomic_DNA"/>
</dbReference>
<sequence length="535" mass="56188">MSSLLARTRTIRASLTAAAASALVPALLLGTTGPAVAATNTLTLTAINRSGLKVAAAATAVNLDTSSEYRVRAGTKRKLPKGKYAILIAITDSGSATLGGKTVTVSGASKLTIDARRGKAVKLGLSPTVSGYAYSITAEICSLTAGANSEVGASGGDFATLYAIPTASTKIAFAAMGSWTQVSTLAKHYGVLNRTVGVPSNPSRTFSQASLGTVTVDSRRGPSGSNSADLAIQPQTGGCGNNMYTGLSYSDQPGTSKIHLSPGTWHIDSSAYGHANNGEGSYLSSFYAERKVAAKKSYFVRFYGATWGPGVILPMIVRGEVFYGLDNMFEDPAFNDVVGSWGSEAGEKAKATLKFGDKTVKTALDRGATQYPNLEYRVKKAGWYTLTNTATRYRAGYTYPSGMLSTASTVTHRFYAKPSSNTMIQSYAVQQIPAGLDGYNRADAGSSTDVALRLTRYRAYDDVPRGANPKLKSLATKASFDGGRTWRAVPVKKIGGVWTAVVPNPDSGAVSLRTRATYTSGGYTEVTVYRAYAIG</sequence>
<feature type="chain" id="PRO_5030710675" evidence="1">
    <location>
        <begin position="38"/>
        <end position="535"/>
    </location>
</feature>
<keyword evidence="3" id="KW-1185">Reference proteome</keyword>
<dbReference type="AlphaFoldDB" id="A0A7W5ALA3"/>
<evidence type="ECO:0000313" key="3">
    <source>
        <dbReference type="Proteomes" id="UP000590749"/>
    </source>
</evidence>
<protein>
    <submittedName>
        <fullName evidence="2">Uncharacterized protein</fullName>
    </submittedName>
</protein>
<feature type="signal peptide" evidence="1">
    <location>
        <begin position="1"/>
        <end position="37"/>
    </location>
</feature>
<name>A0A7W5ALA3_9ACTN</name>